<dbReference type="PANTHER" id="PTHR19282">
    <property type="entry name" value="TETRASPANIN"/>
    <property type="match status" value="1"/>
</dbReference>
<feature type="transmembrane region" description="Helical" evidence="6">
    <location>
        <begin position="68"/>
        <end position="93"/>
    </location>
</feature>
<keyword evidence="4 6" id="KW-0472">Membrane</keyword>
<feature type="transmembrane region" description="Helical" evidence="6">
    <location>
        <begin position="13"/>
        <end position="34"/>
    </location>
</feature>
<keyword evidence="3 6" id="KW-1133">Transmembrane helix</keyword>
<evidence type="ECO:0000256" key="1">
    <source>
        <dbReference type="ARBA" id="ARBA00004141"/>
    </source>
</evidence>
<sequence length="261" mass="29465">MVCRVLFDFLLKLLNLVLGILGLGMIGYGTYILVKWIKLSSDTNSDLVSHPLLFFVSNDILKELEKAWFIYAFIGIGLLLLIMSCFGCIGAVTRNGCCLSFYSFLIIVLIVAELAAVAFIFLDHNWKDVIPADKTGNFEIIYNFLRKHWKIAKWVALGAVVLEAIAFMLALAVQSSNQPFDEDEDDEEYIIGRQRDGARQPLISNRQNPQASSGVPTLEPRPIRNDAWSQRMRNKYGIDVLNFSYNQSENATEQKGRCTVL</sequence>
<comment type="subcellular location">
    <subcellularLocation>
        <location evidence="1">Membrane</location>
        <topology evidence="1">Multi-pass membrane protein</topology>
    </subcellularLocation>
</comment>
<evidence type="ECO:0000256" key="2">
    <source>
        <dbReference type="ARBA" id="ARBA00022692"/>
    </source>
</evidence>
<name>A0A833QYG4_9POAL</name>
<dbReference type="EMBL" id="SWLB01000013">
    <property type="protein sequence ID" value="KAF3330348.1"/>
    <property type="molecule type" value="Genomic_DNA"/>
</dbReference>
<gene>
    <name evidence="7" type="ORF">FCM35_KLT03702</name>
</gene>
<feature type="transmembrane region" description="Helical" evidence="6">
    <location>
        <begin position="99"/>
        <end position="122"/>
    </location>
</feature>
<evidence type="ECO:0000313" key="8">
    <source>
        <dbReference type="Proteomes" id="UP000623129"/>
    </source>
</evidence>
<dbReference type="Pfam" id="PF00335">
    <property type="entry name" value="Tetraspanin"/>
    <property type="match status" value="1"/>
</dbReference>
<evidence type="ECO:0000256" key="5">
    <source>
        <dbReference type="SAM" id="MobiDB-lite"/>
    </source>
</evidence>
<organism evidence="7 8">
    <name type="scientific">Carex littledalei</name>
    <dbReference type="NCBI Taxonomy" id="544730"/>
    <lineage>
        <taxon>Eukaryota</taxon>
        <taxon>Viridiplantae</taxon>
        <taxon>Streptophyta</taxon>
        <taxon>Embryophyta</taxon>
        <taxon>Tracheophyta</taxon>
        <taxon>Spermatophyta</taxon>
        <taxon>Magnoliopsida</taxon>
        <taxon>Liliopsida</taxon>
        <taxon>Poales</taxon>
        <taxon>Cyperaceae</taxon>
        <taxon>Cyperoideae</taxon>
        <taxon>Cariceae</taxon>
        <taxon>Carex</taxon>
        <taxon>Carex subgen. Euthyceras</taxon>
    </lineage>
</organism>
<dbReference type="OrthoDB" id="432835at2759"/>
<keyword evidence="2 6" id="KW-0812">Transmembrane</keyword>
<keyword evidence="8" id="KW-1185">Reference proteome</keyword>
<dbReference type="PRINTS" id="PR00259">
    <property type="entry name" value="TMFOUR"/>
</dbReference>
<evidence type="ECO:0000313" key="7">
    <source>
        <dbReference type="EMBL" id="KAF3330348.1"/>
    </source>
</evidence>
<dbReference type="AlphaFoldDB" id="A0A833QYG4"/>
<accession>A0A833QYG4</accession>
<evidence type="ECO:0000256" key="4">
    <source>
        <dbReference type="ARBA" id="ARBA00023136"/>
    </source>
</evidence>
<proteinExistence type="predicted"/>
<evidence type="ECO:0000256" key="6">
    <source>
        <dbReference type="SAM" id="Phobius"/>
    </source>
</evidence>
<reference evidence="7" key="1">
    <citation type="submission" date="2020-01" db="EMBL/GenBank/DDBJ databases">
        <title>Genome sequence of Kobresia littledalei, the first chromosome-level genome in the family Cyperaceae.</title>
        <authorList>
            <person name="Qu G."/>
        </authorList>
    </citation>
    <scope>NUCLEOTIDE SEQUENCE</scope>
    <source>
        <strain evidence="7">C.B.Clarke</strain>
        <tissue evidence="7">Leaf</tissue>
    </source>
</reference>
<comment type="caution">
    <text evidence="7">The sequence shown here is derived from an EMBL/GenBank/DDBJ whole genome shotgun (WGS) entry which is preliminary data.</text>
</comment>
<evidence type="ECO:0000256" key="3">
    <source>
        <dbReference type="ARBA" id="ARBA00022989"/>
    </source>
</evidence>
<feature type="region of interest" description="Disordered" evidence="5">
    <location>
        <begin position="201"/>
        <end position="223"/>
    </location>
</feature>
<feature type="compositionally biased region" description="Polar residues" evidence="5">
    <location>
        <begin position="202"/>
        <end position="215"/>
    </location>
</feature>
<dbReference type="GO" id="GO:0016020">
    <property type="term" value="C:membrane"/>
    <property type="evidence" value="ECO:0007669"/>
    <property type="project" value="UniProtKB-SubCell"/>
</dbReference>
<dbReference type="Proteomes" id="UP000623129">
    <property type="component" value="Unassembled WGS sequence"/>
</dbReference>
<dbReference type="PANTHER" id="PTHR19282:SF522">
    <property type="entry name" value="TETRASPANIN"/>
    <property type="match status" value="1"/>
</dbReference>
<dbReference type="InterPro" id="IPR018499">
    <property type="entry name" value="Tetraspanin/Peripherin"/>
</dbReference>
<feature type="transmembrane region" description="Helical" evidence="6">
    <location>
        <begin position="154"/>
        <end position="173"/>
    </location>
</feature>
<protein>
    <submittedName>
        <fullName evidence="7">Tetraspanin family protein</fullName>
    </submittedName>
</protein>